<evidence type="ECO:0000259" key="2">
    <source>
        <dbReference type="Pfam" id="PF02371"/>
    </source>
</evidence>
<dbReference type="EMBL" id="CP000148">
    <property type="protein sequence ID" value="ABB31381.1"/>
    <property type="molecule type" value="Genomic_DNA"/>
</dbReference>
<dbReference type="Pfam" id="PF02371">
    <property type="entry name" value="Transposase_20"/>
    <property type="match status" value="1"/>
</dbReference>
<organism evidence="4 17">
    <name type="scientific">Geobacter metallireducens (strain ATCC 53774 / DSM 7210 / GS-15)</name>
    <dbReference type="NCBI Taxonomy" id="269799"/>
    <lineage>
        <taxon>Bacteria</taxon>
        <taxon>Pseudomonadati</taxon>
        <taxon>Thermodesulfobacteriota</taxon>
        <taxon>Desulfuromonadia</taxon>
        <taxon>Geobacterales</taxon>
        <taxon>Geobacteraceae</taxon>
        <taxon>Geobacter</taxon>
    </lineage>
</organism>
<dbReference type="SMR" id="Q39ZM8"/>
<dbReference type="KEGG" id="gme:Gmet_2073"/>
<dbReference type="EMBL" id="CP000148">
    <property type="protein sequence ID" value="ABB33190.1"/>
    <property type="molecule type" value="Genomic_DNA"/>
</dbReference>
<dbReference type="KEGG" id="gme:Gmet_0958"/>
<evidence type="ECO:0000313" key="13">
    <source>
        <dbReference type="EMBL" id="ABB32302.1"/>
    </source>
</evidence>
<dbReference type="DNASU" id="3739420"/>
<gene>
    <name evidence="3" type="ordered locus">Gmet_0045</name>
    <name evidence="4" type="ordered locus">Gmet_0046</name>
    <name evidence="5" type="ordered locus">Gmet_0094</name>
    <name evidence="6" type="ordered locus">Gmet_0132</name>
    <name evidence="7" type="ordered locus">Gmet_0488</name>
    <name evidence="8" type="ordered locus">Gmet_0670</name>
    <name evidence="9" type="ordered locus">Gmet_0723</name>
    <name evidence="10" type="ordered locus">Gmet_0958</name>
    <name evidence="11" type="ordered locus">Gmet_1143</name>
    <name evidence="12" type="ordered locus">Gmet_1718</name>
    <name evidence="13" type="ordered locus">Gmet_2073</name>
    <name evidence="14" type="ordered locus">Gmet_2810</name>
    <name evidence="15" type="ordered locus">Gmet_2975</name>
    <name evidence="16" type="ordered locus">Gmet_3429</name>
</gene>
<dbReference type="KEGG" id="gme:Gmet_3429"/>
<evidence type="ECO:0000313" key="11">
    <source>
        <dbReference type="EMBL" id="ABB31381.1"/>
    </source>
</evidence>
<dbReference type="KEGG" id="gme:Gmet_2975"/>
<evidence type="ECO:0000313" key="14">
    <source>
        <dbReference type="EMBL" id="ABB33028.1"/>
    </source>
</evidence>
<dbReference type="GO" id="GO:0004803">
    <property type="term" value="F:transposase activity"/>
    <property type="evidence" value="ECO:0007669"/>
    <property type="project" value="InterPro"/>
</dbReference>
<feature type="domain" description="Transposase IS110-like N-terminal" evidence="1">
    <location>
        <begin position="8"/>
        <end position="150"/>
    </location>
</feature>
<dbReference type="EMBL" id="CP000148">
    <property type="protein sequence ID" value="ABB30912.1"/>
    <property type="molecule type" value="Genomic_DNA"/>
</dbReference>
<dbReference type="GO" id="GO:0006313">
    <property type="term" value="P:DNA transposition"/>
    <property type="evidence" value="ECO:0007669"/>
    <property type="project" value="InterPro"/>
</dbReference>
<dbReference type="EMBL" id="CP000148">
    <property type="protein sequence ID" value="ABB30343.1"/>
    <property type="molecule type" value="Genomic_DNA"/>
</dbReference>
<reference evidence="4 17" key="2">
    <citation type="journal article" date="2009" name="BMC Microbiol.">
        <title>The genome sequence of Geobacter metallireducens: features of metabolism, physiology and regulation common and dissimilar to Geobacter sulfurreducens.</title>
        <authorList>
            <person name="Aklujkar M."/>
            <person name="Krushkal J."/>
            <person name="DiBartolo G."/>
            <person name="Lapidus A."/>
            <person name="Land M.L."/>
            <person name="Lovley D.R."/>
        </authorList>
    </citation>
    <scope>NUCLEOTIDE SEQUENCE [LARGE SCALE GENOMIC DNA]</scope>
    <source>
        <strain evidence="17">ATCC 53774 / DSM 7210 / GS-15</strain>
        <strain evidence="4">GS-15</strain>
    </source>
</reference>
<evidence type="ECO:0000313" key="15">
    <source>
        <dbReference type="EMBL" id="ABB33190.1"/>
    </source>
</evidence>
<dbReference type="KEGG" id="gme:Gmet_0670"/>
<dbReference type="EMBL" id="CP000148">
    <property type="protein sequence ID" value="ABB30296.1"/>
    <property type="molecule type" value="Genomic_DNA"/>
</dbReference>
<dbReference type="KEGG" id="gme:Gmet_0045"/>
<dbReference type="EMBL" id="CP000148">
    <property type="protein sequence ID" value="ABB33028.1"/>
    <property type="molecule type" value="Genomic_DNA"/>
</dbReference>
<dbReference type="KEGG" id="gme:Gmet_0488"/>
<dbReference type="AlphaFoldDB" id="Q39ZM8"/>
<dbReference type="InterPro" id="IPR003346">
    <property type="entry name" value="Transposase_20"/>
</dbReference>
<dbReference type="GO" id="GO:0003677">
    <property type="term" value="F:DNA binding"/>
    <property type="evidence" value="ECO:0007669"/>
    <property type="project" value="InterPro"/>
</dbReference>
<dbReference type="InterPro" id="IPR047650">
    <property type="entry name" value="Transpos_IS110"/>
</dbReference>
<evidence type="ECO:0000313" key="5">
    <source>
        <dbReference type="EMBL" id="ABB30343.1"/>
    </source>
</evidence>
<keyword evidence="17" id="KW-1185">Reference proteome</keyword>
<evidence type="ECO:0000313" key="10">
    <source>
        <dbReference type="EMBL" id="ABB31200.1"/>
    </source>
</evidence>
<evidence type="ECO:0000313" key="6">
    <source>
        <dbReference type="EMBL" id="ABB30381.1"/>
    </source>
</evidence>
<evidence type="ECO:0000313" key="3">
    <source>
        <dbReference type="EMBL" id="ABB30295.1"/>
    </source>
</evidence>
<accession>Q39ZM8</accession>
<evidence type="ECO:0000313" key="4">
    <source>
        <dbReference type="EMBL" id="ABB30296.1"/>
    </source>
</evidence>
<dbReference type="PANTHER" id="PTHR33055">
    <property type="entry name" value="TRANSPOSASE FOR INSERTION SEQUENCE ELEMENT IS1111A"/>
    <property type="match status" value="1"/>
</dbReference>
<dbReference type="RefSeq" id="WP_004513407.1">
    <property type="nucleotide sequence ID" value="NC_007517.1"/>
</dbReference>
<dbReference type="EMBL" id="CP000148">
    <property type="protein sequence ID" value="ABB32302.1"/>
    <property type="molecule type" value="Genomic_DNA"/>
</dbReference>
<dbReference type="KEGG" id="gme:Gmet_0132"/>
<dbReference type="EMBL" id="CP000148">
    <property type="protein sequence ID" value="ABB31200.1"/>
    <property type="molecule type" value="Genomic_DNA"/>
</dbReference>
<name>Q39ZM8_GEOMG</name>
<dbReference type="KEGG" id="gme:Gmet_1718"/>
<dbReference type="NCBIfam" id="NF033542">
    <property type="entry name" value="transpos_IS110"/>
    <property type="match status" value="1"/>
</dbReference>
<dbReference type="InterPro" id="IPR002525">
    <property type="entry name" value="Transp_IS110-like_N"/>
</dbReference>
<dbReference type="EMBL" id="CP000148">
    <property type="protein sequence ID" value="ABB31949.1"/>
    <property type="molecule type" value="Genomic_DNA"/>
</dbReference>
<feature type="domain" description="Transposase IS116/IS110/IS902 C-terminal" evidence="2">
    <location>
        <begin position="191"/>
        <end position="274"/>
    </location>
</feature>
<dbReference type="HOGENOM" id="CLU_036902_5_1_7"/>
<dbReference type="EMBL" id="CP000148">
    <property type="protein sequence ID" value="ABB30965.1"/>
    <property type="molecule type" value="Genomic_DNA"/>
</dbReference>
<dbReference type="STRING" id="269799.Gmet_0045"/>
<reference evidence="4 17" key="1">
    <citation type="submission" date="2005-10" db="EMBL/GenBank/DDBJ databases">
        <title>Complete sequence of Geobacter metallireducens GS-15.</title>
        <authorList>
            <consortium name="US DOE Joint Genome Institute"/>
            <person name="Copeland A."/>
            <person name="Lucas S."/>
            <person name="Lapidus A."/>
            <person name="Barry K."/>
            <person name="Detter J.C."/>
            <person name="Glavina T."/>
            <person name="Hammon N."/>
            <person name="Israni S."/>
            <person name="Pitluck S."/>
            <person name="Di Bartolo G."/>
            <person name="Chain P."/>
            <person name="Schmutz J."/>
            <person name="Larimer F."/>
            <person name="Land M."/>
            <person name="Kyrpides N."/>
            <person name="Ivanova N."/>
            <person name="Richardson P."/>
        </authorList>
    </citation>
    <scope>NUCLEOTIDE SEQUENCE [LARGE SCALE GENOMIC DNA]</scope>
    <source>
        <strain evidence="17">ATCC 53774 / DSM 7210 / GS-15</strain>
        <strain evidence="4">GS-15</strain>
    </source>
</reference>
<dbReference type="KEGG" id="gme:Gmet_1143"/>
<evidence type="ECO:0000313" key="17">
    <source>
        <dbReference type="Proteomes" id="UP000007073"/>
    </source>
</evidence>
<evidence type="ECO:0000313" key="9">
    <source>
        <dbReference type="EMBL" id="ABB30965.1"/>
    </source>
</evidence>
<dbReference type="PANTHER" id="PTHR33055:SF13">
    <property type="entry name" value="TRANSPOSASE"/>
    <property type="match status" value="1"/>
</dbReference>
<protein>
    <submittedName>
        <fullName evidence="4">Transposase of ISGme8, IS110 family</fullName>
    </submittedName>
</protein>
<proteinExistence type="predicted"/>
<evidence type="ECO:0000313" key="8">
    <source>
        <dbReference type="EMBL" id="ABB30912.1"/>
    </source>
</evidence>
<evidence type="ECO:0000313" key="7">
    <source>
        <dbReference type="EMBL" id="ABB30731.1"/>
    </source>
</evidence>
<dbReference type="Pfam" id="PF01548">
    <property type="entry name" value="DEDD_Tnp_IS110"/>
    <property type="match status" value="1"/>
</dbReference>
<reference evidence="4" key="3">
    <citation type="submission" date="2012-09" db="EMBL/GenBank/DDBJ databases">
        <authorList>
            <person name="Aklujkar M."/>
            <person name="Krushkal J."/>
            <person name="DiBartolo G."/>
            <person name="Lapidus A."/>
            <person name="Land M.L."/>
            <person name="Lovley D.R."/>
        </authorList>
    </citation>
    <scope>NUCLEOTIDE SEQUENCE</scope>
    <source>
        <strain evidence="4">GS-15</strain>
    </source>
</reference>
<dbReference type="KEGG" id="gme:Gmet_2810"/>
<evidence type="ECO:0000259" key="1">
    <source>
        <dbReference type="Pfam" id="PF01548"/>
    </source>
</evidence>
<dbReference type="eggNOG" id="COG3547">
    <property type="taxonomic scope" value="Bacteria"/>
</dbReference>
<evidence type="ECO:0000313" key="16">
    <source>
        <dbReference type="EMBL" id="ABB33641.1"/>
    </source>
</evidence>
<dbReference type="KEGG" id="gme:Gmet_0094"/>
<dbReference type="KEGG" id="gme:Gmet_0046"/>
<dbReference type="EMBL" id="CP000148">
    <property type="protein sequence ID" value="ABB30381.1"/>
    <property type="molecule type" value="Genomic_DNA"/>
</dbReference>
<evidence type="ECO:0000313" key="12">
    <source>
        <dbReference type="EMBL" id="ABB31949.1"/>
    </source>
</evidence>
<dbReference type="EMBL" id="CP000148">
    <property type="protein sequence ID" value="ABB30295.1"/>
    <property type="molecule type" value="Genomic_DNA"/>
</dbReference>
<dbReference type="KEGG" id="gme:Gmet_0723"/>
<sequence length="318" mass="34631">MEPNDAVVGVDVSKEHLDVYLMPTGDQKRVTNDDAGCAELTTWLITNAPCRIVLEATGGLEMLAVSTLSAAGLPVVVVNPRQVRNFAKACGLLAKTDILDAKIIARFAQAIKPEIRPLKDETSQNLAALLARRRQLVEMLVAEKNRVISAAPTVRKGIMTHIAWLTQQIDDVDKDISTLIQSSESWKAKEEILTSVKGIGPVTAATILAALPELGTISRQQLGALVGVCPYNRDSGKFRGKRAISGGRATVRSVLYMATLCAARFNPVIKAFYQRLTSAGKLHKVAITACMRKLLTILNAMVKNNQKWDHSKFTPLLH</sequence>
<dbReference type="EMBL" id="CP000148">
    <property type="protein sequence ID" value="ABB33641.1"/>
    <property type="molecule type" value="Genomic_DNA"/>
</dbReference>
<dbReference type="Proteomes" id="UP000007073">
    <property type="component" value="Chromosome"/>
</dbReference>
<dbReference type="EMBL" id="CP000148">
    <property type="protein sequence ID" value="ABB30731.1"/>
    <property type="molecule type" value="Genomic_DNA"/>
</dbReference>